<dbReference type="AlphaFoldDB" id="A0A1H1SCW5"/>
<dbReference type="STRING" id="412690.SAMN04489834_1517"/>
<organism evidence="2 3">
    <name type="scientific">Microterricola viridarii</name>
    <dbReference type="NCBI Taxonomy" id="412690"/>
    <lineage>
        <taxon>Bacteria</taxon>
        <taxon>Bacillati</taxon>
        <taxon>Actinomycetota</taxon>
        <taxon>Actinomycetes</taxon>
        <taxon>Micrococcales</taxon>
        <taxon>Microbacteriaceae</taxon>
        <taxon>Microterricola</taxon>
    </lineage>
</organism>
<keyword evidence="3" id="KW-1185">Reference proteome</keyword>
<dbReference type="Proteomes" id="UP000181956">
    <property type="component" value="Chromosome I"/>
</dbReference>
<evidence type="ECO:0000313" key="3">
    <source>
        <dbReference type="Proteomes" id="UP000181956"/>
    </source>
</evidence>
<evidence type="ECO:0000259" key="1">
    <source>
        <dbReference type="Pfam" id="PF23343"/>
    </source>
</evidence>
<name>A0A1H1SCW5_9MICO</name>
<evidence type="ECO:0000313" key="2">
    <source>
        <dbReference type="EMBL" id="SDS45825.1"/>
    </source>
</evidence>
<dbReference type="Pfam" id="PF23343">
    <property type="entry name" value="REP_ORF2-G2P"/>
    <property type="match status" value="1"/>
</dbReference>
<protein>
    <recommendedName>
        <fullName evidence="1">Replication-associated protein ORF2/G2P domain-containing protein</fullName>
    </recommendedName>
</protein>
<gene>
    <name evidence="2" type="ORF">SAMN04489834_1517</name>
</gene>
<reference evidence="3" key="1">
    <citation type="submission" date="2016-10" db="EMBL/GenBank/DDBJ databases">
        <authorList>
            <person name="Varghese N."/>
            <person name="Submissions S."/>
        </authorList>
    </citation>
    <scope>NUCLEOTIDE SEQUENCE [LARGE SCALE GENOMIC DNA]</scope>
    <source>
        <strain evidence="3">DSM 21772</strain>
    </source>
</reference>
<dbReference type="EMBL" id="LT629742">
    <property type="protein sequence ID" value="SDS45825.1"/>
    <property type="molecule type" value="Genomic_DNA"/>
</dbReference>
<dbReference type="InterPro" id="IPR056906">
    <property type="entry name" value="ORF2/G2P_dom"/>
</dbReference>
<feature type="domain" description="Replication-associated protein ORF2/G2P" evidence="1">
    <location>
        <begin position="80"/>
        <end position="188"/>
    </location>
</feature>
<dbReference type="OrthoDB" id="199375at2"/>
<accession>A0A1H1SCW5</accession>
<sequence>MSPHASASSLQSLVRPDAGWQFSLYPDAGEGGGSFQYSVRRVPEYVASGSAADPERAAAEAGRRARAKLRRYCAANRLNRLGTLTYAGAGNHDPAALREHLAGFFRALRESLGGAALPYVWVPEWHKSGHGLHAHFAVGRYIKRSLILDAWPHGFVHIKLLGDLPVGSGDLSQARRAAGYLSKYVAKTFADPTVRDLGLHRYDVAQGFQPAVLRLSASSSDAVIGAASELMSGAPVTRWSSAENADWQGAPAIWAQWGR</sequence>
<proteinExistence type="predicted"/>